<dbReference type="eggNOG" id="COG3682">
    <property type="taxonomic scope" value="Bacteria"/>
</dbReference>
<dbReference type="GO" id="GO:0003677">
    <property type="term" value="F:DNA binding"/>
    <property type="evidence" value="ECO:0007669"/>
    <property type="project" value="UniProtKB-KW"/>
</dbReference>
<gene>
    <name evidence="5" type="ORF">BN938_1574</name>
</gene>
<dbReference type="Pfam" id="PF03965">
    <property type="entry name" value="Penicillinase_R"/>
    <property type="match status" value="1"/>
</dbReference>
<evidence type="ECO:0000313" key="5">
    <source>
        <dbReference type="EMBL" id="CDN31661.1"/>
    </source>
</evidence>
<keyword evidence="6" id="KW-1185">Reference proteome</keyword>
<comment type="similarity">
    <text evidence="1">Belongs to the BlaI transcriptional regulatory family.</text>
</comment>
<keyword evidence="3" id="KW-0238">DNA-binding</keyword>
<evidence type="ECO:0000256" key="1">
    <source>
        <dbReference type="ARBA" id="ARBA00011046"/>
    </source>
</evidence>
<sequence length="128" mass="14868">MTTKKFTELTRAELEVMQIIWAKRELFLSDIYEGFPEGDNRPAYTTISTFVRILTQKGFVGYKRCGKSHLYFPLVSKEDYTGKFMQGVMNNFFNNSPSQLLSFFCDSGKMSASQYDELRKIAEKILEK</sequence>
<dbReference type="Proteomes" id="UP000027616">
    <property type="component" value="Chromosome I"/>
</dbReference>
<dbReference type="SUPFAM" id="SSF46785">
    <property type="entry name" value="Winged helix' DNA-binding domain"/>
    <property type="match status" value="1"/>
</dbReference>
<protein>
    <submittedName>
        <fullName evidence="5">MecI family transcriptional regulator</fullName>
    </submittedName>
</protein>
<reference evidence="5 6" key="1">
    <citation type="journal article" date="2015" name="Genome Announc.">
        <title>Complete Genome Sequence of the Novel Leech Symbiont Mucinivorans hirudinis M3T.</title>
        <authorList>
            <person name="Nelson M.C."/>
            <person name="Bomar L."/>
            <person name="Graf J."/>
        </authorList>
    </citation>
    <scope>NUCLEOTIDE SEQUENCE [LARGE SCALE GENOMIC DNA]</scope>
    <source>
        <strain evidence="6">M3</strain>
    </source>
</reference>
<dbReference type="HOGENOM" id="CLU_119090_4_0_10"/>
<dbReference type="OrthoDB" id="1098508at2"/>
<dbReference type="EMBL" id="HG934468">
    <property type="protein sequence ID" value="CDN31661.1"/>
    <property type="molecule type" value="Genomic_DNA"/>
</dbReference>
<proteinExistence type="inferred from homology"/>
<evidence type="ECO:0000256" key="3">
    <source>
        <dbReference type="ARBA" id="ARBA00023125"/>
    </source>
</evidence>
<dbReference type="InterPro" id="IPR036390">
    <property type="entry name" value="WH_DNA-bd_sf"/>
</dbReference>
<dbReference type="PIRSF" id="PIRSF019455">
    <property type="entry name" value="CopR_AtkY"/>
    <property type="match status" value="1"/>
</dbReference>
<name>A0A060R886_9BACT</name>
<keyword evidence="4" id="KW-0804">Transcription</keyword>
<dbReference type="Gene3D" id="1.10.10.10">
    <property type="entry name" value="Winged helix-like DNA-binding domain superfamily/Winged helix DNA-binding domain"/>
    <property type="match status" value="1"/>
</dbReference>
<accession>A0A060R886</accession>
<dbReference type="InterPro" id="IPR036388">
    <property type="entry name" value="WH-like_DNA-bd_sf"/>
</dbReference>
<organism evidence="5 6">
    <name type="scientific">Mucinivorans hirudinis</name>
    <dbReference type="NCBI Taxonomy" id="1433126"/>
    <lineage>
        <taxon>Bacteria</taxon>
        <taxon>Pseudomonadati</taxon>
        <taxon>Bacteroidota</taxon>
        <taxon>Bacteroidia</taxon>
        <taxon>Bacteroidales</taxon>
        <taxon>Rikenellaceae</taxon>
        <taxon>Mucinivorans</taxon>
    </lineage>
</organism>
<dbReference type="AlphaFoldDB" id="A0A060R886"/>
<dbReference type="KEGG" id="rbc:BN938_1574"/>
<keyword evidence="2" id="KW-0805">Transcription regulation</keyword>
<dbReference type="GO" id="GO:0045892">
    <property type="term" value="P:negative regulation of DNA-templated transcription"/>
    <property type="evidence" value="ECO:0007669"/>
    <property type="project" value="InterPro"/>
</dbReference>
<evidence type="ECO:0000256" key="2">
    <source>
        <dbReference type="ARBA" id="ARBA00023015"/>
    </source>
</evidence>
<evidence type="ECO:0000256" key="4">
    <source>
        <dbReference type="ARBA" id="ARBA00023163"/>
    </source>
</evidence>
<dbReference type="InterPro" id="IPR005650">
    <property type="entry name" value="BlaI_family"/>
</dbReference>
<evidence type="ECO:0000313" key="6">
    <source>
        <dbReference type="Proteomes" id="UP000027616"/>
    </source>
</evidence>
<dbReference type="STRING" id="1433126.BN938_1574"/>
<dbReference type="Gene3D" id="1.10.4040.10">
    <property type="entry name" value="Penicillinase repressor domain"/>
    <property type="match status" value="1"/>
</dbReference>